<keyword evidence="2" id="KW-0812">Transmembrane</keyword>
<keyword evidence="2" id="KW-1133">Transmembrane helix</keyword>
<accession>A0A1L7D4W8</accession>
<feature type="transmembrane region" description="Helical" evidence="2">
    <location>
        <begin position="337"/>
        <end position="358"/>
    </location>
</feature>
<dbReference type="NCBIfam" id="NF045516">
    <property type="entry name" value="GlpR"/>
    <property type="match status" value="1"/>
</dbReference>
<feature type="compositionally biased region" description="Polar residues" evidence="1">
    <location>
        <begin position="244"/>
        <end position="259"/>
    </location>
</feature>
<proteinExistence type="predicted"/>
<dbReference type="OrthoDB" id="3696421at2"/>
<reference evidence="3 4" key="1">
    <citation type="submission" date="2014-08" db="EMBL/GenBank/DDBJ databases">
        <title>Complete genome sequence of Corynebacterium phocae M408/89/1(T)(=DSM 44612(T)), isolated from the common seal (Phoca vitulina).</title>
        <authorList>
            <person name="Ruckert C."/>
            <person name="Albersmeier A."/>
            <person name="Winkler A."/>
            <person name="Kalinowski J."/>
        </authorList>
    </citation>
    <scope>NUCLEOTIDE SEQUENCE [LARGE SCALE GENOMIC DNA]</scope>
    <source>
        <strain evidence="3 4">M408/89/1</strain>
    </source>
</reference>
<feature type="region of interest" description="Disordered" evidence="1">
    <location>
        <begin position="151"/>
        <end position="196"/>
    </location>
</feature>
<feature type="region of interest" description="Disordered" evidence="1">
    <location>
        <begin position="239"/>
        <end position="276"/>
    </location>
</feature>
<dbReference type="EMBL" id="CP009249">
    <property type="protein sequence ID" value="APT92962.1"/>
    <property type="molecule type" value="Genomic_DNA"/>
</dbReference>
<evidence type="ECO:0000313" key="3">
    <source>
        <dbReference type="EMBL" id="APT92962.1"/>
    </source>
</evidence>
<keyword evidence="4" id="KW-1185">Reference proteome</keyword>
<feature type="transmembrane region" description="Helical" evidence="2">
    <location>
        <begin position="314"/>
        <end position="331"/>
    </location>
</feature>
<feature type="region of interest" description="Disordered" evidence="1">
    <location>
        <begin position="69"/>
        <end position="91"/>
    </location>
</feature>
<evidence type="ECO:0000256" key="2">
    <source>
        <dbReference type="SAM" id="Phobius"/>
    </source>
</evidence>
<evidence type="ECO:0000256" key="1">
    <source>
        <dbReference type="SAM" id="MobiDB-lite"/>
    </source>
</evidence>
<dbReference type="AlphaFoldDB" id="A0A1L7D4W8"/>
<dbReference type="KEGG" id="cpho:CPHO_08750"/>
<dbReference type="RefSeq" id="WP_075735012.1">
    <property type="nucleotide sequence ID" value="NZ_CP009249.1"/>
</dbReference>
<name>A0A1L7D4W8_9CORY</name>
<protein>
    <submittedName>
        <fullName evidence="3">Uncharacterized protein</fullName>
    </submittedName>
</protein>
<organism evidence="3 4">
    <name type="scientific">Corynebacterium phocae</name>
    <dbReference type="NCBI Taxonomy" id="161895"/>
    <lineage>
        <taxon>Bacteria</taxon>
        <taxon>Bacillati</taxon>
        <taxon>Actinomycetota</taxon>
        <taxon>Actinomycetes</taxon>
        <taxon>Mycobacteriales</taxon>
        <taxon>Corynebacteriaceae</taxon>
        <taxon>Corynebacterium</taxon>
    </lineage>
</organism>
<gene>
    <name evidence="3" type="ORF">CPHO_08750</name>
</gene>
<sequence length="446" mass="48293">MPTSAIIILIIVVWLFVLAPWLLRFQKPVSHTGEGFEDTRVLFSGGSGKVQAKPRPRLRPEDVRKQYVAEDSEGAEEQEQPSRGSSFRTAMSRARSVVIGEVVDPTERNRAAAAESSKTTETVDGELVDVTDLTDFSDGADAGDTLKAESGTAIPASHGLENQAEQEEKARTSNEADDLLIEEPARTKPAASEKETDAEIFAAPVVATATSADAYAFDETFTSPVDLLYPGAVDHVEPQDATEQDSGSLSGTAVPASQQLEDDAQSGASQPGEDFAELSPEEVAFAQRRKGRGGWDPVADNAARATRFQRRQRALLALVAVLVLCVGLGIVVGGWAWAAAVVSGLVLGWYLIALRNLTLAEQALHRRRVAQLRRARLGVRNAADEELAIPRKLRRPGAIVLESDDESPDFEFLPTYSEDSYDPGEADVKVVNRRDFRDDLSARRVG</sequence>
<keyword evidence="2" id="KW-0472">Membrane</keyword>
<dbReference type="STRING" id="161895.CPHO_08750"/>
<feature type="compositionally biased region" description="Acidic residues" evidence="1">
    <location>
        <begin position="70"/>
        <end position="79"/>
    </location>
</feature>
<dbReference type="Proteomes" id="UP000185491">
    <property type="component" value="Chromosome"/>
</dbReference>
<dbReference type="InterPro" id="IPR053779">
    <property type="entry name" value="GlpR"/>
</dbReference>
<evidence type="ECO:0000313" key="4">
    <source>
        <dbReference type="Proteomes" id="UP000185491"/>
    </source>
</evidence>
<feature type="transmembrane region" description="Helical" evidence="2">
    <location>
        <begin position="6"/>
        <end position="23"/>
    </location>
</feature>
<feature type="compositionally biased region" description="Basic and acidic residues" evidence="1">
    <location>
        <begin position="183"/>
        <end position="196"/>
    </location>
</feature>